<name>A0ABM1MB20_NICVS</name>
<dbReference type="PANTHER" id="PTHR13204:SF1">
    <property type="entry name" value="ESTER HYDROLASE C11ORF54"/>
    <property type="match status" value="1"/>
</dbReference>
<reference evidence="9 10" key="1">
    <citation type="submission" date="2025-05" db="UniProtKB">
        <authorList>
            <consortium name="RefSeq"/>
        </authorList>
    </citation>
    <scope>IDENTIFICATION</scope>
    <source>
        <tissue evidence="9 10">Whole Larva</tissue>
    </source>
</reference>
<organism evidence="8 10">
    <name type="scientific">Nicrophorus vespilloides</name>
    <name type="common">Boreal carrion beetle</name>
    <dbReference type="NCBI Taxonomy" id="110193"/>
    <lineage>
        <taxon>Eukaryota</taxon>
        <taxon>Metazoa</taxon>
        <taxon>Ecdysozoa</taxon>
        <taxon>Arthropoda</taxon>
        <taxon>Hexapoda</taxon>
        <taxon>Insecta</taxon>
        <taxon>Pterygota</taxon>
        <taxon>Neoptera</taxon>
        <taxon>Endopterygota</taxon>
        <taxon>Coleoptera</taxon>
        <taxon>Polyphaga</taxon>
        <taxon>Staphyliniformia</taxon>
        <taxon>Silphidae</taxon>
        <taxon>Nicrophorinae</taxon>
        <taxon>Nicrophorus</taxon>
    </lineage>
</organism>
<dbReference type="CDD" id="cd17298">
    <property type="entry name" value="DUF1907"/>
    <property type="match status" value="1"/>
</dbReference>
<evidence type="ECO:0000313" key="10">
    <source>
        <dbReference type="RefSeq" id="XP_017771770.1"/>
    </source>
</evidence>
<keyword evidence="5" id="KW-0862">Zinc</keyword>
<dbReference type="RefSeq" id="XP_017771768.1">
    <property type="nucleotide sequence ID" value="XM_017916279.1"/>
</dbReference>
<evidence type="ECO:0000313" key="11">
    <source>
        <dbReference type="RefSeq" id="XP_017771771.1"/>
    </source>
</evidence>
<sequence length="318" mass="34958">MALCKKDYPVVKKPFHVPELRAVADVLNNGLKAHFSEVLVEVVDCPDLTQAPFHLANKGLNGNPNLLDIGGPSFLIPLVDRTKVYDLKDMAEISGNKPAFLIGAGAGPFNHLKTNCEGIFNINVGDEIKQESRIGMLNRETGSPMELKLNNSITEFGLLGNLYSSQGKEGKVLKVHAVKRIGTIDFIASIRSVLSEAYKSQDGIVGLGGTFIIKKGSAKLHIMPDFSDTPIEDDETLNKWLQFFNMSSPLVAVGTLVTGTYNMDLREQHFHMFSDHGNAGHYHIDTTPDVVEYLGYFNVANHIFRVDQPKTDAAFGKD</sequence>
<keyword evidence="6" id="KW-0539">Nucleus</keyword>
<evidence type="ECO:0000256" key="6">
    <source>
        <dbReference type="ARBA" id="ARBA00023242"/>
    </source>
</evidence>
<gene>
    <name evidence="9 10 11" type="primary">LOC108559134</name>
</gene>
<keyword evidence="3" id="KW-0479">Metal-binding</keyword>
<evidence type="ECO:0000313" key="8">
    <source>
        <dbReference type="Proteomes" id="UP000695000"/>
    </source>
</evidence>
<proteinExistence type="predicted"/>
<evidence type="ECO:0000256" key="4">
    <source>
        <dbReference type="ARBA" id="ARBA00022801"/>
    </source>
</evidence>
<keyword evidence="8" id="KW-1185">Reference proteome</keyword>
<dbReference type="GeneID" id="108559134"/>
<evidence type="ECO:0000256" key="2">
    <source>
        <dbReference type="ARBA" id="ARBA00011245"/>
    </source>
</evidence>
<dbReference type="InterPro" id="IPR015021">
    <property type="entry name" value="C11orf54_DUF1907"/>
</dbReference>
<dbReference type="RefSeq" id="XP_017771770.1">
    <property type="nucleotide sequence ID" value="XM_017916281.1"/>
</dbReference>
<dbReference type="RefSeq" id="XP_017771771.1">
    <property type="nucleotide sequence ID" value="XM_017916282.1"/>
</dbReference>
<evidence type="ECO:0000259" key="7">
    <source>
        <dbReference type="SMART" id="SM01168"/>
    </source>
</evidence>
<evidence type="ECO:0000313" key="9">
    <source>
        <dbReference type="RefSeq" id="XP_017771768.1"/>
    </source>
</evidence>
<comment type="subunit">
    <text evidence="2">Monomer.</text>
</comment>
<dbReference type="Pfam" id="PF08925">
    <property type="entry name" value="DUF1907"/>
    <property type="match status" value="1"/>
</dbReference>
<dbReference type="SMART" id="SM01168">
    <property type="entry name" value="DUF1907"/>
    <property type="match status" value="1"/>
</dbReference>
<keyword evidence="4 9" id="KW-0378">Hydrolase</keyword>
<dbReference type="SUPFAM" id="SSF117856">
    <property type="entry name" value="AF0104/ALDC/Ptd012-like"/>
    <property type="match status" value="1"/>
</dbReference>
<feature type="domain" description="DUF1907" evidence="7">
    <location>
        <begin position="26"/>
        <end position="306"/>
    </location>
</feature>
<dbReference type="PANTHER" id="PTHR13204">
    <property type="entry name" value="PTD012 PROTEIN"/>
    <property type="match status" value="1"/>
</dbReference>
<dbReference type="Proteomes" id="UP000695000">
    <property type="component" value="Unplaced"/>
</dbReference>
<accession>A0ABM1MB20</accession>
<evidence type="ECO:0000256" key="3">
    <source>
        <dbReference type="ARBA" id="ARBA00022723"/>
    </source>
</evidence>
<evidence type="ECO:0000256" key="5">
    <source>
        <dbReference type="ARBA" id="ARBA00022833"/>
    </source>
</evidence>
<protein>
    <submittedName>
        <fullName evidence="9 10">Ester hydrolase C11orf54 homolog</fullName>
    </submittedName>
</protein>
<evidence type="ECO:0000256" key="1">
    <source>
        <dbReference type="ARBA" id="ARBA00004123"/>
    </source>
</evidence>
<dbReference type="GO" id="GO:0016787">
    <property type="term" value="F:hydrolase activity"/>
    <property type="evidence" value="ECO:0007669"/>
    <property type="project" value="UniProtKB-KW"/>
</dbReference>
<comment type="subcellular location">
    <subcellularLocation>
        <location evidence="1">Nucleus</location>
    </subcellularLocation>
</comment>